<reference evidence="3 4" key="1">
    <citation type="submission" date="2020-09" db="EMBL/GenBank/DDBJ databases">
        <title>Flavimobilis rhizosphaerae sp. nov., isolated from rhizosphere soil of Spartina alterniflora.</title>
        <authorList>
            <person name="Hanqin C."/>
        </authorList>
    </citation>
    <scope>NUCLEOTIDE SEQUENCE [LARGE SCALE GENOMIC DNA]</scope>
    <source>
        <strain evidence="3 4">GY 10621</strain>
    </source>
</reference>
<name>A0ABR9DLB6_9MICO</name>
<gene>
    <name evidence="3" type="ORF">IGS67_00280</name>
</gene>
<feature type="compositionally biased region" description="Low complexity" evidence="1">
    <location>
        <begin position="12"/>
        <end position="29"/>
    </location>
</feature>
<dbReference type="RefSeq" id="WP_192276588.1">
    <property type="nucleotide sequence ID" value="NZ_JACZDF010000001.1"/>
</dbReference>
<comment type="caution">
    <text evidence="3">The sequence shown here is derived from an EMBL/GenBank/DDBJ whole genome shotgun (WGS) entry which is preliminary data.</text>
</comment>
<keyword evidence="2" id="KW-0812">Transmembrane</keyword>
<feature type="transmembrane region" description="Helical" evidence="2">
    <location>
        <begin position="155"/>
        <end position="176"/>
    </location>
</feature>
<accession>A0ABR9DLB6</accession>
<dbReference type="Proteomes" id="UP000642107">
    <property type="component" value="Unassembled WGS sequence"/>
</dbReference>
<organism evidence="3 4">
    <name type="scientific">Flavimobilis rhizosphaerae</name>
    <dbReference type="NCBI Taxonomy" id="2775421"/>
    <lineage>
        <taxon>Bacteria</taxon>
        <taxon>Bacillati</taxon>
        <taxon>Actinomycetota</taxon>
        <taxon>Actinomycetes</taxon>
        <taxon>Micrococcales</taxon>
        <taxon>Jonesiaceae</taxon>
        <taxon>Flavimobilis</taxon>
    </lineage>
</organism>
<feature type="region of interest" description="Disordered" evidence="1">
    <location>
        <begin position="1"/>
        <end position="29"/>
    </location>
</feature>
<sequence length="206" mass="22809">MTGMVRPGAGGAAERVSSSGAAASGRTSSSADAFERSVRRWMNAYPRRWRVTFGDDLVATALELAEPGRRRLGLREGLALARGGWALRRRERPPLRVRMLTGFGWRVSARDRAAHRAWIVDVALSPWLRLPAQLAFFVPLALMQLYAWWQGGLVITLVAACVVPVGLLGPCLVPAWGRRVSRATWRTLFPDEPVPPLLERPARPPR</sequence>
<protein>
    <submittedName>
        <fullName evidence="3">Uncharacterized protein</fullName>
    </submittedName>
</protein>
<keyword evidence="4" id="KW-1185">Reference proteome</keyword>
<proteinExistence type="predicted"/>
<evidence type="ECO:0000313" key="4">
    <source>
        <dbReference type="Proteomes" id="UP000642107"/>
    </source>
</evidence>
<keyword evidence="2" id="KW-1133">Transmembrane helix</keyword>
<dbReference type="EMBL" id="JACZDF010000001">
    <property type="protein sequence ID" value="MBD9697938.1"/>
    <property type="molecule type" value="Genomic_DNA"/>
</dbReference>
<evidence type="ECO:0000313" key="3">
    <source>
        <dbReference type="EMBL" id="MBD9697938.1"/>
    </source>
</evidence>
<feature type="transmembrane region" description="Helical" evidence="2">
    <location>
        <begin position="130"/>
        <end position="149"/>
    </location>
</feature>
<evidence type="ECO:0000256" key="1">
    <source>
        <dbReference type="SAM" id="MobiDB-lite"/>
    </source>
</evidence>
<keyword evidence="2" id="KW-0472">Membrane</keyword>
<evidence type="ECO:0000256" key="2">
    <source>
        <dbReference type="SAM" id="Phobius"/>
    </source>
</evidence>